<dbReference type="EMBL" id="QFPW01000001">
    <property type="protein sequence ID" value="PZQ52495.1"/>
    <property type="molecule type" value="Genomic_DNA"/>
</dbReference>
<dbReference type="AlphaFoldDB" id="A0A2W5NP41"/>
<accession>A0A2W5NP41</accession>
<proteinExistence type="predicted"/>
<feature type="region of interest" description="Disordered" evidence="1">
    <location>
        <begin position="59"/>
        <end position="81"/>
    </location>
</feature>
<dbReference type="Proteomes" id="UP000249185">
    <property type="component" value="Unassembled WGS sequence"/>
</dbReference>
<organism evidence="2 3">
    <name type="scientific">Rhodovulum sulfidophilum</name>
    <name type="common">Rhodobacter sulfidophilus</name>
    <dbReference type="NCBI Taxonomy" id="35806"/>
    <lineage>
        <taxon>Bacteria</taxon>
        <taxon>Pseudomonadati</taxon>
        <taxon>Pseudomonadota</taxon>
        <taxon>Alphaproteobacteria</taxon>
        <taxon>Rhodobacterales</taxon>
        <taxon>Paracoccaceae</taxon>
        <taxon>Rhodovulum</taxon>
    </lineage>
</organism>
<evidence type="ECO:0000313" key="2">
    <source>
        <dbReference type="EMBL" id="PZQ52495.1"/>
    </source>
</evidence>
<comment type="caution">
    <text evidence="2">The sequence shown here is derived from an EMBL/GenBank/DDBJ whole genome shotgun (WGS) entry which is preliminary data.</text>
</comment>
<reference evidence="2 3" key="1">
    <citation type="submission" date="2017-08" db="EMBL/GenBank/DDBJ databases">
        <title>Infants hospitalized years apart are colonized by the same room-sourced microbial strains.</title>
        <authorList>
            <person name="Brooks B."/>
            <person name="Olm M.R."/>
            <person name="Firek B.A."/>
            <person name="Baker R."/>
            <person name="Thomas B.C."/>
            <person name="Morowitz M.J."/>
            <person name="Banfield J.F."/>
        </authorList>
    </citation>
    <scope>NUCLEOTIDE SEQUENCE [LARGE SCALE GENOMIC DNA]</scope>
    <source>
        <strain evidence="2">S2_005_002_R2_34</strain>
    </source>
</reference>
<evidence type="ECO:0000256" key="1">
    <source>
        <dbReference type="SAM" id="MobiDB-lite"/>
    </source>
</evidence>
<protein>
    <submittedName>
        <fullName evidence="2">Uncharacterized protein</fullName>
    </submittedName>
</protein>
<sequence>MKPEVGTGGFVEPLAVVDRTDLDYETRLAILQEWRARLVRDGAPEAELTEVDGAIQALEVGSRVQGDQSEDVPDDYDTRAR</sequence>
<name>A0A2W5NP41_RHOSU</name>
<gene>
    <name evidence="2" type="ORF">DI556_02260</name>
</gene>
<evidence type="ECO:0000313" key="3">
    <source>
        <dbReference type="Proteomes" id="UP000249185"/>
    </source>
</evidence>